<dbReference type="eggNOG" id="COG5646">
    <property type="taxonomic scope" value="Bacteria"/>
</dbReference>
<dbReference type="SUPFAM" id="SSF159888">
    <property type="entry name" value="YdhG-like"/>
    <property type="match status" value="1"/>
</dbReference>
<keyword evidence="3" id="KW-1185">Reference proteome</keyword>
<organism evidence="2 3">
    <name type="scientific">Enterococcus pallens ATCC BAA-351</name>
    <dbReference type="NCBI Taxonomy" id="1158607"/>
    <lineage>
        <taxon>Bacteria</taxon>
        <taxon>Bacillati</taxon>
        <taxon>Bacillota</taxon>
        <taxon>Bacilli</taxon>
        <taxon>Lactobacillales</taxon>
        <taxon>Enterococcaceae</taxon>
        <taxon>Enterococcus</taxon>
    </lineage>
</organism>
<name>R2Q9C8_9ENTE</name>
<feature type="domain" description="YdhG-like" evidence="1">
    <location>
        <begin position="17"/>
        <end position="107"/>
    </location>
</feature>
<evidence type="ECO:0000259" key="1">
    <source>
        <dbReference type="Pfam" id="PF08818"/>
    </source>
</evidence>
<dbReference type="Pfam" id="PF08818">
    <property type="entry name" value="DUF1801"/>
    <property type="match status" value="1"/>
</dbReference>
<sequence>MTDGIEEYIMASPHHIQEKLYQIKAVIEEAIPEATSRIAWNMPTYSIGKANIIHFSVQKKFITLHVGISAINFFRERLAGYSTTKSTIHLKFDAEIPAELIRKIISYNLFELQA</sequence>
<reference evidence="2 3" key="1">
    <citation type="submission" date="2013-02" db="EMBL/GenBank/DDBJ databases">
        <title>The Genome Sequence of Enterococcus pallens BAA-351.</title>
        <authorList>
            <consortium name="The Broad Institute Genome Sequencing Platform"/>
            <consortium name="The Broad Institute Genome Sequencing Center for Infectious Disease"/>
            <person name="Earl A.M."/>
            <person name="Gilmore M.S."/>
            <person name="Lebreton F."/>
            <person name="Walker B."/>
            <person name="Young S.K."/>
            <person name="Zeng Q."/>
            <person name="Gargeya S."/>
            <person name="Fitzgerald M."/>
            <person name="Haas B."/>
            <person name="Abouelleil A."/>
            <person name="Alvarado L."/>
            <person name="Arachchi H.M."/>
            <person name="Berlin A.M."/>
            <person name="Chapman S.B."/>
            <person name="Dewar J."/>
            <person name="Goldberg J."/>
            <person name="Griggs A."/>
            <person name="Gujja S."/>
            <person name="Hansen M."/>
            <person name="Howarth C."/>
            <person name="Imamovic A."/>
            <person name="Larimer J."/>
            <person name="McCowan C."/>
            <person name="Murphy C."/>
            <person name="Neiman D."/>
            <person name="Pearson M."/>
            <person name="Priest M."/>
            <person name="Roberts A."/>
            <person name="Saif S."/>
            <person name="Shea T."/>
            <person name="Sisk P."/>
            <person name="Sykes S."/>
            <person name="Wortman J."/>
            <person name="Nusbaum C."/>
            <person name="Birren B."/>
        </authorList>
    </citation>
    <scope>NUCLEOTIDE SEQUENCE [LARGE SCALE GENOMIC DNA]</scope>
    <source>
        <strain evidence="2 3">ATCC BAA-351</strain>
    </source>
</reference>
<dbReference type="Proteomes" id="UP000013782">
    <property type="component" value="Unassembled WGS sequence"/>
</dbReference>
<protein>
    <recommendedName>
        <fullName evidence="1">YdhG-like domain-containing protein</fullName>
    </recommendedName>
</protein>
<gene>
    <name evidence="2" type="ORF">UAU_02679</name>
</gene>
<dbReference type="Gene3D" id="3.90.1150.200">
    <property type="match status" value="1"/>
</dbReference>
<evidence type="ECO:0000313" key="2">
    <source>
        <dbReference type="EMBL" id="EOH93037.1"/>
    </source>
</evidence>
<evidence type="ECO:0000313" key="3">
    <source>
        <dbReference type="Proteomes" id="UP000013782"/>
    </source>
</evidence>
<dbReference type="STRING" id="160454.RV10_GL003883"/>
<dbReference type="InterPro" id="IPR014922">
    <property type="entry name" value="YdhG-like"/>
</dbReference>
<dbReference type="RefSeq" id="WP_010757666.1">
    <property type="nucleotide sequence ID" value="NZ_ASWD01000001.1"/>
</dbReference>
<dbReference type="EMBL" id="AJAQ01000018">
    <property type="protein sequence ID" value="EOH93037.1"/>
    <property type="molecule type" value="Genomic_DNA"/>
</dbReference>
<dbReference type="OrthoDB" id="384795at2"/>
<dbReference type="AlphaFoldDB" id="R2Q9C8"/>
<comment type="caution">
    <text evidence="2">The sequence shown here is derived from an EMBL/GenBank/DDBJ whole genome shotgun (WGS) entry which is preliminary data.</text>
</comment>
<accession>R2Q9C8</accession>
<dbReference type="HOGENOM" id="CLU_128703_1_0_9"/>
<proteinExistence type="predicted"/>
<dbReference type="PATRIC" id="fig|1158607.3.peg.2666"/>